<dbReference type="RefSeq" id="WP_070733921.1">
    <property type="nucleotide sequence ID" value="NZ_MDZC01000052.1"/>
</dbReference>
<dbReference type="InterPro" id="IPR001915">
    <property type="entry name" value="Peptidase_M48"/>
</dbReference>
<dbReference type="Gene3D" id="3.30.2010.10">
    <property type="entry name" value="Metalloproteases ('zincins'), catalytic domain"/>
    <property type="match status" value="1"/>
</dbReference>
<evidence type="ECO:0000259" key="8">
    <source>
        <dbReference type="Pfam" id="PF01435"/>
    </source>
</evidence>
<evidence type="ECO:0000256" key="1">
    <source>
        <dbReference type="ARBA" id="ARBA00022670"/>
    </source>
</evidence>
<dbReference type="EMBL" id="MDZC01000052">
    <property type="protein sequence ID" value="OGX86080.1"/>
    <property type="molecule type" value="Genomic_DNA"/>
</dbReference>
<dbReference type="PROSITE" id="PS51257">
    <property type="entry name" value="PROKAR_LIPOPROTEIN"/>
    <property type="match status" value="1"/>
</dbReference>
<evidence type="ECO:0000256" key="5">
    <source>
        <dbReference type="ARBA" id="ARBA00023049"/>
    </source>
</evidence>
<dbReference type="STRING" id="1908236.BEN48_13520"/>
<evidence type="ECO:0000256" key="6">
    <source>
        <dbReference type="RuleBase" id="RU003983"/>
    </source>
</evidence>
<sequence>MLKKFALLASLTVLAACSTVPITGRRQLSLVSDAEINTLAAQQYREVIAKGPLSNNSQQVNLVRNVGRRIQAAVDTYFRQQNASDQLAGYQWEFNVIQDDKQQNAWAMPGGKVAVYTGILPITQDENGLAVVMAHEVAHAVAKHGSERMSQGLIQQLGGQALSAALSTNAPATQQLALQAFGVGSQLGMLRYGRNQESEADHLGLIFMALAGYNPEGAIAFWQRMEANGGASPPEFLSTHPSSGTRIADIQRELPQARKYYKPR</sequence>
<gene>
    <name evidence="9" type="ORF">BEN48_13520</name>
</gene>
<keyword evidence="3 6" id="KW-0378">Hydrolase</keyword>
<keyword evidence="7" id="KW-0732">Signal</keyword>
<dbReference type="PANTHER" id="PTHR22726">
    <property type="entry name" value="METALLOENDOPEPTIDASE OMA1"/>
    <property type="match status" value="1"/>
</dbReference>
<protein>
    <submittedName>
        <fullName evidence="9">Peptidase M48</fullName>
    </submittedName>
</protein>
<feature type="chain" id="PRO_5012655910" evidence="7">
    <location>
        <begin position="16"/>
        <end position="264"/>
    </location>
</feature>
<proteinExistence type="inferred from homology"/>
<feature type="domain" description="Peptidase M48" evidence="8">
    <location>
        <begin position="70"/>
        <end position="252"/>
    </location>
</feature>
<evidence type="ECO:0000256" key="2">
    <source>
        <dbReference type="ARBA" id="ARBA00022723"/>
    </source>
</evidence>
<keyword evidence="1 6" id="KW-0645">Protease</keyword>
<dbReference type="InterPro" id="IPR051156">
    <property type="entry name" value="Mito/Outer_Membr_Metalloprot"/>
</dbReference>
<dbReference type="GO" id="GO:0051603">
    <property type="term" value="P:proteolysis involved in protein catabolic process"/>
    <property type="evidence" value="ECO:0007669"/>
    <property type="project" value="TreeGrafter"/>
</dbReference>
<evidence type="ECO:0000313" key="10">
    <source>
        <dbReference type="Proteomes" id="UP000177791"/>
    </source>
</evidence>
<keyword evidence="5 6" id="KW-0482">Metalloprotease</keyword>
<evidence type="ECO:0000256" key="7">
    <source>
        <dbReference type="SAM" id="SignalP"/>
    </source>
</evidence>
<dbReference type="PANTHER" id="PTHR22726:SF24">
    <property type="entry name" value="M48 FAMILY METALLOPEPTIDASE"/>
    <property type="match status" value="1"/>
</dbReference>
<dbReference type="GO" id="GO:0004222">
    <property type="term" value="F:metalloendopeptidase activity"/>
    <property type="evidence" value="ECO:0007669"/>
    <property type="project" value="InterPro"/>
</dbReference>
<evidence type="ECO:0000256" key="4">
    <source>
        <dbReference type="ARBA" id="ARBA00022833"/>
    </source>
</evidence>
<keyword evidence="10" id="KW-1185">Reference proteome</keyword>
<accession>A0A1G1T5B4</accession>
<comment type="caution">
    <text evidence="9">The sequence shown here is derived from an EMBL/GenBank/DDBJ whole genome shotgun (WGS) entry which is preliminary data.</text>
</comment>
<keyword evidence="4 6" id="KW-0862">Zinc</keyword>
<organism evidence="9 10">
    <name type="scientific">Hymenobacter glacialis</name>
    <dbReference type="NCBI Taxonomy" id="1908236"/>
    <lineage>
        <taxon>Bacteria</taxon>
        <taxon>Pseudomonadati</taxon>
        <taxon>Bacteroidota</taxon>
        <taxon>Cytophagia</taxon>
        <taxon>Cytophagales</taxon>
        <taxon>Hymenobacteraceae</taxon>
        <taxon>Hymenobacter</taxon>
    </lineage>
</organism>
<dbReference type="GO" id="GO:0016020">
    <property type="term" value="C:membrane"/>
    <property type="evidence" value="ECO:0007669"/>
    <property type="project" value="TreeGrafter"/>
</dbReference>
<dbReference type="GO" id="GO:0046872">
    <property type="term" value="F:metal ion binding"/>
    <property type="evidence" value="ECO:0007669"/>
    <property type="project" value="UniProtKB-KW"/>
</dbReference>
<evidence type="ECO:0000256" key="3">
    <source>
        <dbReference type="ARBA" id="ARBA00022801"/>
    </source>
</evidence>
<feature type="signal peptide" evidence="7">
    <location>
        <begin position="1"/>
        <end position="15"/>
    </location>
</feature>
<keyword evidence="2" id="KW-0479">Metal-binding</keyword>
<evidence type="ECO:0000313" key="9">
    <source>
        <dbReference type="EMBL" id="OGX86080.1"/>
    </source>
</evidence>
<dbReference type="Proteomes" id="UP000177791">
    <property type="component" value="Unassembled WGS sequence"/>
</dbReference>
<dbReference type="AlphaFoldDB" id="A0A1G1T5B4"/>
<dbReference type="CDD" id="cd07331">
    <property type="entry name" value="M48C_Oma1_like"/>
    <property type="match status" value="1"/>
</dbReference>
<comment type="cofactor">
    <cofactor evidence="6">
        <name>Zn(2+)</name>
        <dbReference type="ChEBI" id="CHEBI:29105"/>
    </cofactor>
    <text evidence="6">Binds 1 zinc ion per subunit.</text>
</comment>
<reference evidence="9 10" key="1">
    <citation type="submission" date="2016-08" db="EMBL/GenBank/DDBJ databases">
        <title>Hymenobacter coccineus sp. nov., Hymenobacter lapidarius sp. nov. and Hymenobacter glacialis sp. nov., isolated from Antarctic soil.</title>
        <authorList>
            <person name="Sedlacek I."/>
            <person name="Kralova S."/>
            <person name="Kyrova K."/>
            <person name="Maslanova I."/>
            <person name="Stankova E."/>
            <person name="Vrbovska V."/>
            <person name="Nemec M."/>
            <person name="Bartak M."/>
            <person name="Svec P."/>
            <person name="Busse H.-J."/>
            <person name="Pantucek R."/>
        </authorList>
    </citation>
    <scope>NUCLEOTIDE SEQUENCE [LARGE SCALE GENOMIC DNA]</scope>
    <source>
        <strain evidence="9 10">CCM 8648</strain>
    </source>
</reference>
<comment type="similarity">
    <text evidence="6">Belongs to the peptidase M48 family.</text>
</comment>
<name>A0A1G1T5B4_9BACT</name>
<dbReference type="OrthoDB" id="9810445at2"/>
<dbReference type="Pfam" id="PF01435">
    <property type="entry name" value="Peptidase_M48"/>
    <property type="match status" value="1"/>
</dbReference>